<evidence type="ECO:0000256" key="3">
    <source>
        <dbReference type="ARBA" id="ARBA00023125"/>
    </source>
</evidence>
<keyword evidence="2" id="KW-0805">Transcription regulation</keyword>
<dbReference type="GO" id="GO:0003700">
    <property type="term" value="F:DNA-binding transcription factor activity"/>
    <property type="evidence" value="ECO:0007669"/>
    <property type="project" value="InterPro"/>
</dbReference>
<dbReference type="PANTHER" id="PTHR30537">
    <property type="entry name" value="HTH-TYPE TRANSCRIPTIONAL REGULATOR"/>
    <property type="match status" value="1"/>
</dbReference>
<feature type="domain" description="HTH lysR-type" evidence="5">
    <location>
        <begin position="1"/>
        <end position="61"/>
    </location>
</feature>
<dbReference type="Pfam" id="PF00126">
    <property type="entry name" value="HTH_1"/>
    <property type="match status" value="1"/>
</dbReference>
<dbReference type="PROSITE" id="PS50931">
    <property type="entry name" value="HTH_LYSR"/>
    <property type="match status" value="1"/>
</dbReference>
<dbReference type="GO" id="GO:0006351">
    <property type="term" value="P:DNA-templated transcription"/>
    <property type="evidence" value="ECO:0007669"/>
    <property type="project" value="TreeGrafter"/>
</dbReference>
<dbReference type="InterPro" id="IPR000847">
    <property type="entry name" value="LysR_HTH_N"/>
</dbReference>
<protein>
    <submittedName>
        <fullName evidence="6">LysR family transcriptional regulator</fullName>
    </submittedName>
</protein>
<evidence type="ECO:0000256" key="1">
    <source>
        <dbReference type="ARBA" id="ARBA00009437"/>
    </source>
</evidence>
<dbReference type="InterPro" id="IPR036388">
    <property type="entry name" value="WH-like_DNA-bd_sf"/>
</dbReference>
<comment type="similarity">
    <text evidence="1">Belongs to the LysR transcriptional regulatory family.</text>
</comment>
<reference evidence="6 7" key="1">
    <citation type="submission" date="2019-12" db="EMBL/GenBank/DDBJ databases">
        <title>Litoreibacter badius sp. nov., a novel bacteriochlorophyll a-containing bacterium in the genus Litoreibacter.</title>
        <authorList>
            <person name="Kanamuro M."/>
            <person name="Takabe Y."/>
            <person name="Mori K."/>
            <person name="Takaichi S."/>
            <person name="Hanada S."/>
        </authorList>
    </citation>
    <scope>NUCLEOTIDE SEQUENCE [LARGE SCALE GENOMIC DNA]</scope>
    <source>
        <strain evidence="6 7">K6</strain>
    </source>
</reference>
<evidence type="ECO:0000313" key="7">
    <source>
        <dbReference type="Proteomes" id="UP000436822"/>
    </source>
</evidence>
<dbReference type="PANTHER" id="PTHR30537:SF3">
    <property type="entry name" value="TRANSCRIPTIONAL REGULATORY PROTEIN"/>
    <property type="match status" value="1"/>
</dbReference>
<proteinExistence type="inferred from homology"/>
<dbReference type="Proteomes" id="UP000436822">
    <property type="component" value="Unassembled WGS sequence"/>
</dbReference>
<dbReference type="RefSeq" id="WP_159808113.1">
    <property type="nucleotide sequence ID" value="NZ_BLJE01000003.1"/>
</dbReference>
<name>A0A6N6JJV3_9RHOB</name>
<evidence type="ECO:0000313" key="6">
    <source>
        <dbReference type="EMBL" id="GFE65719.1"/>
    </source>
</evidence>
<dbReference type="Gene3D" id="3.40.190.290">
    <property type="match status" value="1"/>
</dbReference>
<evidence type="ECO:0000256" key="2">
    <source>
        <dbReference type="ARBA" id="ARBA00023015"/>
    </source>
</evidence>
<keyword evidence="4" id="KW-0804">Transcription</keyword>
<dbReference type="GO" id="GO:0043565">
    <property type="term" value="F:sequence-specific DNA binding"/>
    <property type="evidence" value="ECO:0007669"/>
    <property type="project" value="TreeGrafter"/>
</dbReference>
<evidence type="ECO:0000256" key="4">
    <source>
        <dbReference type="ARBA" id="ARBA00023163"/>
    </source>
</evidence>
<sequence length="297" mass="32189">MHRAEWTDLDVFREVYDAGSMLDAAVVLKCNPSTVSRRIAALEASLGGRLFERGPGRWATTALAERIVPLAHQMGEAAQRIEQAARDEADALAGTITVTAGDAMMRGLLLPVLSAFRNAHPGIRLTLISDDERMDLGAREADVAVRCTPKPPSDLVGRNLGQATARVYGVPELVASAERGGETSCLTWIGDGVVVPDWIDEIKIDTRHLIRVNSVGLMLDAARAGMGLALLPCMLADRVPELRRFPTNFSDPGWSIWVLSHADVRNTARVRAVRDALVDWLRENADLISGEAPIAAE</sequence>
<dbReference type="InterPro" id="IPR005119">
    <property type="entry name" value="LysR_subst-bd"/>
</dbReference>
<dbReference type="OrthoDB" id="9796526at2"/>
<organism evidence="6 7">
    <name type="scientific">Litoreibacter roseus</name>
    <dbReference type="NCBI Taxonomy" id="2601869"/>
    <lineage>
        <taxon>Bacteria</taxon>
        <taxon>Pseudomonadati</taxon>
        <taxon>Pseudomonadota</taxon>
        <taxon>Alphaproteobacteria</taxon>
        <taxon>Rhodobacterales</taxon>
        <taxon>Roseobacteraceae</taxon>
        <taxon>Litoreibacter</taxon>
    </lineage>
</organism>
<dbReference type="AlphaFoldDB" id="A0A6N6JJV3"/>
<accession>A0A6N6JJV3</accession>
<dbReference type="InterPro" id="IPR058163">
    <property type="entry name" value="LysR-type_TF_proteobact-type"/>
</dbReference>
<keyword evidence="7" id="KW-1185">Reference proteome</keyword>
<keyword evidence="3" id="KW-0238">DNA-binding</keyword>
<comment type="caution">
    <text evidence="6">The sequence shown here is derived from an EMBL/GenBank/DDBJ whole genome shotgun (WGS) entry which is preliminary data.</text>
</comment>
<gene>
    <name evidence="6" type="ORF">KIN_27930</name>
</gene>
<dbReference type="Gene3D" id="1.10.10.10">
    <property type="entry name" value="Winged helix-like DNA-binding domain superfamily/Winged helix DNA-binding domain"/>
    <property type="match status" value="1"/>
</dbReference>
<dbReference type="SUPFAM" id="SSF46785">
    <property type="entry name" value="Winged helix' DNA-binding domain"/>
    <property type="match status" value="1"/>
</dbReference>
<dbReference type="Pfam" id="PF03466">
    <property type="entry name" value="LysR_substrate"/>
    <property type="match status" value="1"/>
</dbReference>
<evidence type="ECO:0000259" key="5">
    <source>
        <dbReference type="PROSITE" id="PS50931"/>
    </source>
</evidence>
<dbReference type="SUPFAM" id="SSF53850">
    <property type="entry name" value="Periplasmic binding protein-like II"/>
    <property type="match status" value="1"/>
</dbReference>
<dbReference type="EMBL" id="BLJE01000003">
    <property type="protein sequence ID" value="GFE65719.1"/>
    <property type="molecule type" value="Genomic_DNA"/>
</dbReference>
<dbReference type="InterPro" id="IPR036390">
    <property type="entry name" value="WH_DNA-bd_sf"/>
</dbReference>